<dbReference type="Gene3D" id="3.40.50.10140">
    <property type="entry name" value="Toll/interleukin-1 receptor homology (TIR) domain"/>
    <property type="match status" value="1"/>
</dbReference>
<evidence type="ECO:0000259" key="2">
    <source>
        <dbReference type="PROSITE" id="PS50104"/>
    </source>
</evidence>
<dbReference type="SUPFAM" id="SSF52200">
    <property type="entry name" value="Toll/Interleukin receptor TIR domain"/>
    <property type="match status" value="1"/>
</dbReference>
<dbReference type="EMBL" id="LXQA010066000">
    <property type="protein sequence ID" value="MCI07603.1"/>
    <property type="molecule type" value="Genomic_DNA"/>
</dbReference>
<evidence type="ECO:0000256" key="1">
    <source>
        <dbReference type="ARBA" id="ARBA00023027"/>
    </source>
</evidence>
<proteinExistence type="predicted"/>
<protein>
    <submittedName>
        <fullName evidence="3">TMV resistance protein N-like</fullName>
    </submittedName>
</protein>
<gene>
    <name evidence="3" type="ORF">A2U01_0028672</name>
</gene>
<feature type="non-terminal residue" evidence="3">
    <location>
        <position position="153"/>
    </location>
</feature>
<accession>A0A392P6A7</accession>
<dbReference type="PANTHER" id="PTHR32009:SF144">
    <property type="entry name" value="RESISTANCE PROTEIN (TIR-NBS-LRR CLASS), PUTATIVE-RELATED"/>
    <property type="match status" value="1"/>
</dbReference>
<dbReference type="FunFam" id="3.40.50.10140:FF:000007">
    <property type="entry name" value="Disease resistance protein (TIR-NBS-LRR class)"/>
    <property type="match status" value="1"/>
</dbReference>
<evidence type="ECO:0000313" key="4">
    <source>
        <dbReference type="Proteomes" id="UP000265520"/>
    </source>
</evidence>
<dbReference type="Pfam" id="PF01582">
    <property type="entry name" value="TIR"/>
    <property type="match status" value="1"/>
</dbReference>
<name>A0A392P6A7_9FABA</name>
<dbReference type="PROSITE" id="PS50104">
    <property type="entry name" value="TIR"/>
    <property type="match status" value="1"/>
</dbReference>
<dbReference type="SMART" id="SM00255">
    <property type="entry name" value="TIR"/>
    <property type="match status" value="1"/>
</dbReference>
<dbReference type="InterPro" id="IPR035897">
    <property type="entry name" value="Toll_tir_struct_dom_sf"/>
</dbReference>
<keyword evidence="1" id="KW-0520">NAD</keyword>
<dbReference type="AlphaFoldDB" id="A0A392P6A7"/>
<sequence length="153" mass="17586">MALQYSFTYDVFISFRGEDTRYGFTSHLNAALNQRGIHTFTGDVEGEEIMLSLLKAIEVSRIAIIIFSKNYAFSRWCLDELTGILDCYENSKIKVLPVFYDVDPSDVRHGTGSYGEALAKHEEGLHEEDDKERLNKWRTSLHKAASLNGYYFR</sequence>
<dbReference type="Proteomes" id="UP000265520">
    <property type="component" value="Unassembled WGS sequence"/>
</dbReference>
<organism evidence="3 4">
    <name type="scientific">Trifolium medium</name>
    <dbReference type="NCBI Taxonomy" id="97028"/>
    <lineage>
        <taxon>Eukaryota</taxon>
        <taxon>Viridiplantae</taxon>
        <taxon>Streptophyta</taxon>
        <taxon>Embryophyta</taxon>
        <taxon>Tracheophyta</taxon>
        <taxon>Spermatophyta</taxon>
        <taxon>Magnoliopsida</taxon>
        <taxon>eudicotyledons</taxon>
        <taxon>Gunneridae</taxon>
        <taxon>Pentapetalae</taxon>
        <taxon>rosids</taxon>
        <taxon>fabids</taxon>
        <taxon>Fabales</taxon>
        <taxon>Fabaceae</taxon>
        <taxon>Papilionoideae</taxon>
        <taxon>50 kb inversion clade</taxon>
        <taxon>NPAAA clade</taxon>
        <taxon>Hologalegina</taxon>
        <taxon>IRL clade</taxon>
        <taxon>Trifolieae</taxon>
        <taxon>Trifolium</taxon>
    </lineage>
</organism>
<feature type="domain" description="TIR" evidence="2">
    <location>
        <begin position="7"/>
        <end position="153"/>
    </location>
</feature>
<dbReference type="PANTHER" id="PTHR32009">
    <property type="entry name" value="TMV RESISTANCE PROTEIN N-LIKE"/>
    <property type="match status" value="1"/>
</dbReference>
<comment type="caution">
    <text evidence="3">The sequence shown here is derived from an EMBL/GenBank/DDBJ whole genome shotgun (WGS) entry which is preliminary data.</text>
</comment>
<dbReference type="GO" id="GO:0007165">
    <property type="term" value="P:signal transduction"/>
    <property type="evidence" value="ECO:0007669"/>
    <property type="project" value="InterPro"/>
</dbReference>
<reference evidence="3 4" key="1">
    <citation type="journal article" date="2018" name="Front. Plant Sci.">
        <title>Red Clover (Trifolium pratense) and Zigzag Clover (T. medium) - A Picture of Genomic Similarities and Differences.</title>
        <authorList>
            <person name="Dluhosova J."/>
            <person name="Istvanek J."/>
            <person name="Nedelnik J."/>
            <person name="Repkova J."/>
        </authorList>
    </citation>
    <scope>NUCLEOTIDE SEQUENCE [LARGE SCALE GENOMIC DNA]</scope>
    <source>
        <strain evidence="4">cv. 10/8</strain>
        <tissue evidence="3">Leaf</tissue>
    </source>
</reference>
<keyword evidence="4" id="KW-1185">Reference proteome</keyword>
<evidence type="ECO:0000313" key="3">
    <source>
        <dbReference type="EMBL" id="MCI07603.1"/>
    </source>
</evidence>
<dbReference type="InterPro" id="IPR000157">
    <property type="entry name" value="TIR_dom"/>
</dbReference>